<dbReference type="SUPFAM" id="SSF53649">
    <property type="entry name" value="Alkaline phosphatase-like"/>
    <property type="match status" value="1"/>
</dbReference>
<dbReference type="PANTHER" id="PTHR42693">
    <property type="entry name" value="ARYLSULFATASE FAMILY MEMBER"/>
    <property type="match status" value="1"/>
</dbReference>
<evidence type="ECO:0000259" key="6">
    <source>
        <dbReference type="Pfam" id="PF00884"/>
    </source>
</evidence>
<name>A0ABY7ATN1_9ALTE</name>
<keyword evidence="4" id="KW-0106">Calcium</keyword>
<keyword evidence="8" id="KW-1185">Reference proteome</keyword>
<evidence type="ECO:0000256" key="3">
    <source>
        <dbReference type="ARBA" id="ARBA00022801"/>
    </source>
</evidence>
<evidence type="ECO:0000313" key="7">
    <source>
        <dbReference type="EMBL" id="WAJ71875.1"/>
    </source>
</evidence>
<organism evidence="7 8">
    <name type="scientific">Catenovulum adriaticum</name>
    <dbReference type="NCBI Taxonomy" id="2984846"/>
    <lineage>
        <taxon>Bacteria</taxon>
        <taxon>Pseudomonadati</taxon>
        <taxon>Pseudomonadota</taxon>
        <taxon>Gammaproteobacteria</taxon>
        <taxon>Alteromonadales</taxon>
        <taxon>Alteromonadaceae</taxon>
        <taxon>Catenovulum</taxon>
    </lineage>
</organism>
<dbReference type="Pfam" id="PF00884">
    <property type="entry name" value="Sulfatase"/>
    <property type="match status" value="1"/>
</dbReference>
<feature type="domain" description="Sulfatase N-terminal" evidence="6">
    <location>
        <begin position="32"/>
        <end position="402"/>
    </location>
</feature>
<dbReference type="EMBL" id="CP109966">
    <property type="protein sequence ID" value="WAJ71875.1"/>
    <property type="molecule type" value="Genomic_DNA"/>
</dbReference>
<evidence type="ECO:0000256" key="4">
    <source>
        <dbReference type="ARBA" id="ARBA00022837"/>
    </source>
</evidence>
<keyword evidence="7" id="KW-0614">Plasmid</keyword>
<dbReference type="PANTHER" id="PTHR42693:SF33">
    <property type="entry name" value="ARYLSULFATASE"/>
    <property type="match status" value="1"/>
</dbReference>
<dbReference type="InterPro" id="IPR017850">
    <property type="entry name" value="Alkaline_phosphatase_core_sf"/>
</dbReference>
<dbReference type="Gene3D" id="3.30.1120.10">
    <property type="match status" value="1"/>
</dbReference>
<evidence type="ECO:0000313" key="8">
    <source>
        <dbReference type="Proteomes" id="UP001163726"/>
    </source>
</evidence>
<comment type="similarity">
    <text evidence="1">Belongs to the sulfatase family.</text>
</comment>
<keyword evidence="2" id="KW-0479">Metal-binding</keyword>
<dbReference type="Gene3D" id="3.40.720.10">
    <property type="entry name" value="Alkaline Phosphatase, subunit A"/>
    <property type="match status" value="1"/>
</dbReference>
<evidence type="ECO:0000256" key="1">
    <source>
        <dbReference type="ARBA" id="ARBA00008779"/>
    </source>
</evidence>
<sequence length="509" mass="56699">MKTIIKPVLISLLASFVVAPNLANAKAQADLPNVVVILADDLGLGDVSKFHKQYSDKPVVAPTPNIDQLAQAGMSFMDAHSPTALCAPSRYSVMSGNSTYRGYAPWGVWSSFAPSSITNDDATIGRVAKQAGYTTGFVGKWHLGGTFNLKSEDKAYRGPKTGKETLKVDMRKWIDDNPSSMGFDYDFTTPTGVQGPLYFLYENNDWYPFSKNSEIVFLDENNAIDPKFVSDKGPGMGDSHWNARELNMMLANKAADFIKRSAGDKPFLLNYWSPAVHIPHTPPQQINGNKIAGQTPTNHLDMNLVLDLEVKKIVQALKDAGEYDNTLIIFTSDNGGLIDFKAQKQGHNSAAQYRGYKNQPYEGGHRVPFITVWPGKIKANTQSDSLVNGTDIVATLANIMDVKLNAHQAKDSWNLLPLLEGKPYQERPLLMAQSGSENELMLRQGDWKIIIKTNYKLTKRKLMSLYNLADDPQEKNNLVNDSKYKDKAKMMYELYWKIRESGERTAPVM</sequence>
<dbReference type="InterPro" id="IPR050738">
    <property type="entry name" value="Sulfatase"/>
</dbReference>
<accession>A0ABY7ATN1</accession>
<keyword evidence="5" id="KW-0732">Signal</keyword>
<dbReference type="Proteomes" id="UP001163726">
    <property type="component" value="Plasmid pCadTS8_1"/>
</dbReference>
<dbReference type="CDD" id="cd16143">
    <property type="entry name" value="ARS_like"/>
    <property type="match status" value="1"/>
</dbReference>
<dbReference type="InterPro" id="IPR000917">
    <property type="entry name" value="Sulfatase_N"/>
</dbReference>
<keyword evidence="3" id="KW-0378">Hydrolase</keyword>
<evidence type="ECO:0000256" key="5">
    <source>
        <dbReference type="SAM" id="SignalP"/>
    </source>
</evidence>
<geneLocation type="plasmid" evidence="7 8">
    <name>pCadTS8_1</name>
</geneLocation>
<protein>
    <submittedName>
        <fullName evidence="7">Sulfatase-like hydrolase/transferase</fullName>
    </submittedName>
</protein>
<evidence type="ECO:0000256" key="2">
    <source>
        <dbReference type="ARBA" id="ARBA00022723"/>
    </source>
</evidence>
<gene>
    <name evidence="7" type="ORF">OLW01_14190</name>
</gene>
<dbReference type="PROSITE" id="PS00149">
    <property type="entry name" value="SULFATASE_2"/>
    <property type="match status" value="1"/>
</dbReference>
<proteinExistence type="inferred from homology"/>
<dbReference type="RefSeq" id="WP_268076597.1">
    <property type="nucleotide sequence ID" value="NZ_CP109966.1"/>
</dbReference>
<dbReference type="InterPro" id="IPR024607">
    <property type="entry name" value="Sulfatase_CS"/>
</dbReference>
<feature type="signal peptide" evidence="5">
    <location>
        <begin position="1"/>
        <end position="25"/>
    </location>
</feature>
<feature type="chain" id="PRO_5046526298" evidence="5">
    <location>
        <begin position="26"/>
        <end position="509"/>
    </location>
</feature>
<reference evidence="7" key="1">
    <citation type="submission" date="2022-10" db="EMBL/GenBank/DDBJ databases">
        <title>Catenovulum adriacola sp. nov. isolated in the Harbour of Susak.</title>
        <authorList>
            <person name="Schoch T."/>
            <person name="Reich S.J."/>
            <person name="Stoeferle S."/>
            <person name="Flaiz M."/>
            <person name="Kazda M."/>
            <person name="Riedel C.U."/>
            <person name="Duerre P."/>
        </authorList>
    </citation>
    <scope>NUCLEOTIDE SEQUENCE</scope>
    <source>
        <strain evidence="7">TS8</strain>
        <plasmid evidence="7">pCadTS8_1</plasmid>
    </source>
</reference>